<name>A0ACB6QW49_9PLEO</name>
<reference evidence="1" key="1">
    <citation type="journal article" date="2020" name="Stud. Mycol.">
        <title>101 Dothideomycetes genomes: a test case for predicting lifestyles and emergence of pathogens.</title>
        <authorList>
            <person name="Haridas S."/>
            <person name="Albert R."/>
            <person name="Binder M."/>
            <person name="Bloem J."/>
            <person name="Labutti K."/>
            <person name="Salamov A."/>
            <person name="Andreopoulos B."/>
            <person name="Baker S."/>
            <person name="Barry K."/>
            <person name="Bills G."/>
            <person name="Bluhm B."/>
            <person name="Cannon C."/>
            <person name="Castanera R."/>
            <person name="Culley D."/>
            <person name="Daum C."/>
            <person name="Ezra D."/>
            <person name="Gonzalez J."/>
            <person name="Henrissat B."/>
            <person name="Kuo A."/>
            <person name="Liang C."/>
            <person name="Lipzen A."/>
            <person name="Lutzoni F."/>
            <person name="Magnuson J."/>
            <person name="Mondo S."/>
            <person name="Nolan M."/>
            <person name="Ohm R."/>
            <person name="Pangilinan J."/>
            <person name="Park H.-J."/>
            <person name="Ramirez L."/>
            <person name="Alfaro M."/>
            <person name="Sun H."/>
            <person name="Tritt A."/>
            <person name="Yoshinaga Y."/>
            <person name="Zwiers L.-H."/>
            <person name="Turgeon B."/>
            <person name="Goodwin S."/>
            <person name="Spatafora J."/>
            <person name="Crous P."/>
            <person name="Grigoriev I."/>
        </authorList>
    </citation>
    <scope>NUCLEOTIDE SEQUENCE</scope>
    <source>
        <strain evidence="1">ATCC 200398</strain>
    </source>
</reference>
<accession>A0ACB6QW49</accession>
<organism evidence="1 2">
    <name type="scientific">Lindgomyces ingoldianus</name>
    <dbReference type="NCBI Taxonomy" id="673940"/>
    <lineage>
        <taxon>Eukaryota</taxon>
        <taxon>Fungi</taxon>
        <taxon>Dikarya</taxon>
        <taxon>Ascomycota</taxon>
        <taxon>Pezizomycotina</taxon>
        <taxon>Dothideomycetes</taxon>
        <taxon>Pleosporomycetidae</taxon>
        <taxon>Pleosporales</taxon>
        <taxon>Lindgomycetaceae</taxon>
        <taxon>Lindgomyces</taxon>
    </lineage>
</organism>
<evidence type="ECO:0000313" key="1">
    <source>
        <dbReference type="EMBL" id="KAF2471243.1"/>
    </source>
</evidence>
<evidence type="ECO:0000313" key="2">
    <source>
        <dbReference type="Proteomes" id="UP000799755"/>
    </source>
</evidence>
<comment type="caution">
    <text evidence="1">The sequence shown here is derived from an EMBL/GenBank/DDBJ whole genome shotgun (WGS) entry which is preliminary data.</text>
</comment>
<keyword evidence="2" id="KW-1185">Reference proteome</keyword>
<protein>
    <submittedName>
        <fullName evidence="1">Uncharacterized protein</fullName>
    </submittedName>
</protein>
<gene>
    <name evidence="1" type="ORF">BDR25DRAFT_333907</name>
</gene>
<sequence>MLLVVGQDMEKAGRYVLAQSISHNLARQVERINSFLGGAASSALTMCAYAATKRVHRNELESPASSPGSSPDPTLTALLRSRACQEYVFKPVQSDTSEGEAAAGGEDDETELRLFAAPASFAPQSHKIRLSSPDAATGEPVFIVKRPRSYYFTEHVDSERLSKLQAAAIDSETVIKMSGEPWPACALPWKVQTISPSGLKKGVLVGQPRSLFTVEEKVPKRRRKGKKGRIALRKMLQAARTKQSEREELAKEKEEAEREKRTRRNREKKVKRKAREKAKKSAESEAKTAEQDIGAVGNDSST</sequence>
<dbReference type="EMBL" id="MU003505">
    <property type="protein sequence ID" value="KAF2471243.1"/>
    <property type="molecule type" value="Genomic_DNA"/>
</dbReference>
<dbReference type="Proteomes" id="UP000799755">
    <property type="component" value="Unassembled WGS sequence"/>
</dbReference>
<proteinExistence type="predicted"/>